<name>A0A1M5NHA6_9FLAO</name>
<dbReference type="Proteomes" id="UP000184020">
    <property type="component" value="Unassembled WGS sequence"/>
</dbReference>
<evidence type="ECO:0008006" key="4">
    <source>
        <dbReference type="Google" id="ProtNLM"/>
    </source>
</evidence>
<dbReference type="AlphaFoldDB" id="A0A1M5NHA6"/>
<dbReference type="EMBL" id="FQWF01000011">
    <property type="protein sequence ID" value="SHG88900.1"/>
    <property type="molecule type" value="Genomic_DNA"/>
</dbReference>
<feature type="signal peptide" evidence="1">
    <location>
        <begin position="1"/>
        <end position="17"/>
    </location>
</feature>
<evidence type="ECO:0000313" key="3">
    <source>
        <dbReference type="Proteomes" id="UP000184020"/>
    </source>
</evidence>
<proteinExistence type="predicted"/>
<feature type="chain" id="PRO_5012002466" description="DUF4136 domain-containing protein" evidence="1">
    <location>
        <begin position="18"/>
        <end position="186"/>
    </location>
</feature>
<keyword evidence="3" id="KW-1185">Reference proteome</keyword>
<reference evidence="3" key="1">
    <citation type="submission" date="2016-11" db="EMBL/GenBank/DDBJ databases">
        <authorList>
            <person name="Varghese N."/>
            <person name="Submissions S."/>
        </authorList>
    </citation>
    <scope>NUCLEOTIDE SEQUENCE [LARGE SCALE GENOMIC DNA]</scope>
    <source>
        <strain evidence="3">DSM 17659</strain>
    </source>
</reference>
<gene>
    <name evidence="2" type="ORF">SAMN05444372_11176</name>
</gene>
<accession>A0A1M5NHA6</accession>
<dbReference type="OrthoDB" id="1347074at2"/>
<dbReference type="PROSITE" id="PS51257">
    <property type="entry name" value="PROKAR_LIPOPROTEIN"/>
    <property type="match status" value="1"/>
</dbReference>
<sequence length="186" mass="21979">MKNIVLILLLFTLFSCKNDVINSNPDQFLTPKEQSEFKYSIVRYVDDLARNANQYNKFDTVYNSEYLKRASKMDLLFYYNDSINKTVFFAVTKIAPSLKLKKVATVGQIKYTANGDIVFYEEGFRTWKMEPTELKEKTQMLFTKYIKREDLTKFYTVNSNPEFYIEFPDEVTAFDTINRGWKTISK</sequence>
<dbReference type="RefSeq" id="WP_073020822.1">
    <property type="nucleotide sequence ID" value="NZ_FQWF01000011.1"/>
</dbReference>
<evidence type="ECO:0000313" key="2">
    <source>
        <dbReference type="EMBL" id="SHG88900.1"/>
    </source>
</evidence>
<protein>
    <recommendedName>
        <fullName evidence="4">DUF4136 domain-containing protein</fullName>
    </recommendedName>
</protein>
<dbReference type="STRING" id="229205.SAMN05444372_11176"/>
<organism evidence="2 3">
    <name type="scientific">Flavobacterium micromati</name>
    <dbReference type="NCBI Taxonomy" id="229205"/>
    <lineage>
        <taxon>Bacteria</taxon>
        <taxon>Pseudomonadati</taxon>
        <taxon>Bacteroidota</taxon>
        <taxon>Flavobacteriia</taxon>
        <taxon>Flavobacteriales</taxon>
        <taxon>Flavobacteriaceae</taxon>
        <taxon>Flavobacterium</taxon>
    </lineage>
</organism>
<keyword evidence="1" id="KW-0732">Signal</keyword>
<evidence type="ECO:0000256" key="1">
    <source>
        <dbReference type="SAM" id="SignalP"/>
    </source>
</evidence>